<sequence>MHSLLVCVSALWFCQLCEAAIGAQLCKDCRVNVIYPSGGRGNHQLSENRQIVRIINKYKPIRRQELEYQNEIGMSHLQFSFIAKIKVGNAVRCSAALVAPSLAITSSKCFSNDSFKPLQIIFTGGRTIAVDNVVKADFCPELSILHLKRPSEINPIALCQYDVPLGTRVSMMMATSDLRYYGRRRTEIISNRACKTTFLEEDSVFITPSMLCAKNSMNPEMCATSPGDVLLIDHQLCGLNVYGFRCFQNALNGDLYISLGKLQPMIGDLIRKLNGLSEEFKSVTGKET</sequence>
<dbReference type="VEuPathDB" id="VectorBase:FBgn0085324"/>
<reference evidence="8 10" key="10">
    <citation type="journal article" date="2015" name="G3 (Bethesda)">
        <title>Gene Model Annotations for Drosophila melanogaster: The Rule-Benders.</title>
        <authorList>
            <consortium name="FlyBase Consortium"/>
            <person name="Crosby M.A."/>
            <person name="Gramates L.S."/>
            <person name="Dos Santos G."/>
            <person name="Matthews B.B."/>
            <person name="St Pierre S.E."/>
            <person name="Zhou P."/>
            <person name="Schroeder A.J."/>
            <person name="Falls K."/>
            <person name="Emmert D.B."/>
            <person name="Russo S.M."/>
            <person name="Gelbart W.M."/>
            <person name="null"/>
        </authorList>
    </citation>
    <scope>NUCLEOTIDE SEQUENCE [LARGE SCALE GENOMIC DNA]</scope>
    <source>
        <strain evidence="10">Berkeley</strain>
    </source>
</reference>
<reference evidence="8 10" key="9">
    <citation type="journal article" date="2015" name="G3 (Bethesda)">
        <title>Gene Model Annotations for Drosophila melanogaster: Impact of High-Throughput Data.</title>
        <authorList>
            <consortium name="FlyBase Consortium"/>
            <person name="Matthews B.B."/>
            <person name="Dos Santos G."/>
            <person name="Crosby M.A."/>
            <person name="Emmert D.B."/>
            <person name="St Pierre S.E."/>
            <person name="Gramates L.S."/>
            <person name="Zhou P."/>
            <person name="Schroeder A.J."/>
            <person name="Falls K."/>
            <person name="Strelets V."/>
            <person name="Russo S.M."/>
            <person name="Gelbart W.M."/>
            <person name="null"/>
        </authorList>
    </citation>
    <scope>NUCLEOTIDE SEQUENCE [LARGE SCALE GENOMIC DNA]</scope>
    <source>
        <strain evidence="10">Berkeley</strain>
    </source>
</reference>
<keyword evidence="2 6" id="KW-0732">Signal</keyword>
<dbReference type="GO" id="GO:0008236">
    <property type="term" value="F:serine-type peptidase activity"/>
    <property type="evidence" value="ECO:0007669"/>
    <property type="project" value="UniProtKB-KW"/>
</dbReference>
<keyword evidence="10" id="KW-1185">Reference proteome</keyword>
<dbReference type="BioGRID-ORCS" id="5740413">
    <property type="hits" value="0 hits in 1 CRISPR screen"/>
</dbReference>
<dbReference type="Pfam" id="PF00089">
    <property type="entry name" value="Trypsin"/>
    <property type="match status" value="1"/>
</dbReference>
<accession>A8JRF1</accession>
<evidence type="ECO:0000313" key="8">
    <source>
        <dbReference type="EMBL" id="ABW08792.1"/>
    </source>
</evidence>
<gene>
    <name evidence="8" type="primary">Dmel\CG34295</name>
    <name evidence="8" type="synonym">SPH253</name>
    <name evidence="8 9" type="ORF">CG34295</name>
    <name evidence="8" type="ORF">Dmel_CG34295</name>
</gene>
<dbReference type="OMA" id="AGEARHQ"/>
<reference evidence="8 10" key="8">
    <citation type="journal article" date="2007" name="Science">
        <title>Sequence finishing and mapping of Drosophila melanogaster heterochromatin.</title>
        <authorList>
            <person name="Hoskins R.A."/>
            <person name="Carlson J.W."/>
            <person name="Kennedy C."/>
            <person name="Acevedo D."/>
            <person name="Evans-Holm M."/>
            <person name="Frise E."/>
            <person name="Wan K.H."/>
            <person name="Park S."/>
            <person name="Mendez-Lago M."/>
            <person name="Rossi F."/>
            <person name="Villasante A."/>
            <person name="Dimitri P."/>
            <person name="Karpen G.H."/>
            <person name="Celniker S.E."/>
        </authorList>
    </citation>
    <scope>NUCLEOTIDE SEQUENCE [LARGE SCALE GENOMIC DNA]</scope>
    <source>
        <strain evidence="10">Berkeley</strain>
    </source>
</reference>
<evidence type="ECO:0000256" key="2">
    <source>
        <dbReference type="ARBA" id="ARBA00022729"/>
    </source>
</evidence>
<name>A8JRF1_DROME</name>
<dbReference type="PANTHER" id="PTHR24276">
    <property type="entry name" value="POLYSERASE-RELATED"/>
    <property type="match status" value="1"/>
</dbReference>
<dbReference type="SUPFAM" id="SSF50494">
    <property type="entry name" value="Trypsin-like serine proteases"/>
    <property type="match status" value="1"/>
</dbReference>
<dbReference type="PhylomeDB" id="A8JRF1"/>
<reference evidence="8 10" key="3">
    <citation type="journal article" date="2002" name="Genome Biol.">
        <title>Annotation of the Drosophila melanogaster euchromatic genome: a systematic review.</title>
        <authorList>
            <person name="Misra S."/>
            <person name="Crosby M.A."/>
            <person name="Mungall C.J."/>
            <person name="Matthews B.B."/>
            <person name="Campbell K.S."/>
            <person name="Hradecky P."/>
            <person name="Huang Y."/>
            <person name="Kaminker J.S."/>
            <person name="Millburn G.H."/>
            <person name="Prochnik S.E."/>
            <person name="Smith C.D."/>
            <person name="Tupy J.L."/>
            <person name="Whitfied E.J."/>
            <person name="Bayraktaroglu L."/>
            <person name="Berman B.P."/>
            <person name="Bettencourt B.R."/>
            <person name="Celniker S.E."/>
            <person name="de Grey A.D."/>
            <person name="Drysdale R.A."/>
            <person name="Harris N.L."/>
            <person name="Richter J."/>
            <person name="Russo S."/>
            <person name="Schroeder A.J."/>
            <person name="Shu S.Q."/>
            <person name="Stapleton M."/>
            <person name="Yamada C."/>
            <person name="Ashburner M."/>
            <person name="Gelbart W.M."/>
            <person name="Rubin G.M."/>
            <person name="Lewis S.E."/>
        </authorList>
    </citation>
    <scope>GENOME REANNOTATION</scope>
    <source>
        <strain evidence="10">Berkeley</strain>
    </source>
</reference>
<keyword evidence="4" id="KW-0720">Serine protease</keyword>
<dbReference type="OrthoDB" id="7851799at2759"/>
<dbReference type="GO" id="GO:0006508">
    <property type="term" value="P:proteolysis"/>
    <property type="evidence" value="ECO:0007669"/>
    <property type="project" value="UniProtKB-KW"/>
</dbReference>
<dbReference type="InterPro" id="IPR009003">
    <property type="entry name" value="Peptidase_S1_PA"/>
</dbReference>
<dbReference type="STRING" id="7227.FBpp0111404"/>
<evidence type="ECO:0000256" key="5">
    <source>
        <dbReference type="ARBA" id="ARBA00023157"/>
    </source>
</evidence>
<reference evidence="8 10" key="5">
    <citation type="journal article" date="2002" name="Genome Biol.">
        <title>Heterochromatic sequences in a Drosophila whole-genome shotgun assembly.</title>
        <authorList>
            <person name="Hoskins R.A."/>
            <person name="Smith C.D."/>
            <person name="Carlson J.W."/>
            <person name="Carvalho A.B."/>
            <person name="Halpern A."/>
            <person name="Kaminker J.S."/>
            <person name="Kennedy C."/>
            <person name="Mungall C.J."/>
            <person name="Sullivan B.A."/>
            <person name="Sutton G.G."/>
            <person name="Yasuhara J.C."/>
            <person name="Wakimoto B.T."/>
            <person name="Myers E.W."/>
            <person name="Celniker S.E."/>
            <person name="Rubin G.M."/>
            <person name="Karpen G.H."/>
        </authorList>
    </citation>
    <scope>NUCLEOTIDE SEQUENCE [LARGE SCALE GENOMIC DNA]</scope>
    <source>
        <strain evidence="10">Berkeley</strain>
    </source>
</reference>
<keyword evidence="3" id="KW-0378">Hydrolase</keyword>
<dbReference type="eggNOG" id="KOG3627">
    <property type="taxonomic scope" value="Eukaryota"/>
</dbReference>
<proteinExistence type="predicted"/>
<dbReference type="HOGENOM" id="CLU_1116742_0_0_1"/>
<evidence type="ECO:0000313" key="9">
    <source>
        <dbReference type="FlyBase" id="FBgn0085324"/>
    </source>
</evidence>
<evidence type="ECO:0000256" key="4">
    <source>
        <dbReference type="ARBA" id="ARBA00022825"/>
    </source>
</evidence>
<dbReference type="PaxDb" id="7227-FBpp0111404"/>
<reference evidence="8 10" key="11">
    <citation type="journal article" date="2015" name="Genome Res.">
        <title>The Release 6 reference sequence of the Drosophila melanogaster genome.</title>
        <authorList>
            <person name="Hoskins R.A."/>
            <person name="Carlson J.W."/>
            <person name="Wan K.H."/>
            <person name="Park S."/>
            <person name="Mendez I."/>
            <person name="Galle S.E."/>
            <person name="Booth B.W."/>
            <person name="Pfeiffer B.D."/>
            <person name="George R.A."/>
            <person name="Svirskas R."/>
            <person name="Krzywinski M."/>
            <person name="Schein J."/>
            <person name="Accardo M.C."/>
            <person name="Damia E."/>
            <person name="Messina G."/>
            <person name="Mendez-Lago M."/>
            <person name="de Pablos B."/>
            <person name="Demakova O.V."/>
            <person name="Andreyeva E.N."/>
            <person name="Boldyreva L.V."/>
            <person name="Marra M."/>
            <person name="Carvalho A.B."/>
            <person name="Dimitri P."/>
            <person name="Villasante A."/>
            <person name="Zhimulev I.F."/>
            <person name="Rubin G.M."/>
            <person name="Karpen G.H."/>
            <person name="Celniker S.E."/>
        </authorList>
    </citation>
    <scope>NUCLEOTIDE SEQUENCE [LARGE SCALE GENOMIC DNA]</scope>
    <source>
        <strain evidence="10">Berkeley</strain>
    </source>
</reference>
<reference evidence="8 10" key="6">
    <citation type="journal article" date="2005" name="PLoS Comput. Biol.">
        <title>Combined evidence annotation of transposable elements in genome sequences.</title>
        <authorList>
            <person name="Quesneville H."/>
            <person name="Bergman C.M."/>
            <person name="Andrieu O."/>
            <person name="Autard D."/>
            <person name="Nouaud D."/>
            <person name="Ashburner M."/>
            <person name="Anxolabehere D."/>
        </authorList>
    </citation>
    <scope>NUCLEOTIDE SEQUENCE [LARGE SCALE GENOMIC DNA]</scope>
    <source>
        <strain evidence="10">Berkeley</strain>
    </source>
</reference>
<reference evidence="8 10" key="4">
    <citation type="journal article" date="2002" name="Genome Biol.">
        <title>The transposable elements of the Drosophila melanogaster euchromatin: a genomics perspective.</title>
        <authorList>
            <person name="Kaminker J.S."/>
            <person name="Bergman C.M."/>
            <person name="Kronmiller B."/>
            <person name="Carlson J."/>
            <person name="Svirskas R."/>
            <person name="Patel S."/>
            <person name="Frise E."/>
            <person name="Wheeler D.A."/>
            <person name="Lewis S.E."/>
            <person name="Rubin G.M."/>
            <person name="Ashburner M."/>
            <person name="Celniker S.E."/>
        </authorList>
    </citation>
    <scope>NUCLEOTIDE SEQUENCE [LARGE SCALE GENOMIC DNA]</scope>
    <source>
        <strain evidence="10">Berkeley</strain>
    </source>
</reference>
<dbReference type="EMBL" id="AE014297">
    <property type="protein sequence ID" value="ABW08792.1"/>
    <property type="molecule type" value="Genomic_DNA"/>
</dbReference>
<dbReference type="Proteomes" id="UP000000803">
    <property type="component" value="Chromosome 3R"/>
</dbReference>
<protein>
    <recommendedName>
        <fullName evidence="7">Peptidase S1 domain-containing protein</fullName>
    </recommendedName>
</protein>
<dbReference type="InterPro" id="IPR001254">
    <property type="entry name" value="Trypsin_dom"/>
</dbReference>
<dbReference type="FlyBase" id="FBgn0085324">
    <property type="gene designation" value="CG34295"/>
</dbReference>
<dbReference type="PANTHER" id="PTHR24276:SF94">
    <property type="entry name" value="AT20289P-RELATED"/>
    <property type="match status" value="1"/>
</dbReference>
<evidence type="ECO:0000256" key="6">
    <source>
        <dbReference type="SAM" id="SignalP"/>
    </source>
</evidence>
<evidence type="ECO:0000259" key="7">
    <source>
        <dbReference type="Pfam" id="PF00089"/>
    </source>
</evidence>
<reference evidence="8 10" key="7">
    <citation type="journal article" date="2007" name="Science">
        <title>The Release 5.1 annotation of Drosophila melanogaster heterochromatin.</title>
        <authorList>
            <person name="Smith C.D."/>
            <person name="Shu S."/>
            <person name="Mungall C.J."/>
            <person name="Karpen G.H."/>
        </authorList>
    </citation>
    <scope>NUCLEOTIDE SEQUENCE [LARGE SCALE GENOMIC DNA]</scope>
    <source>
        <strain evidence="10">Berkeley</strain>
    </source>
</reference>
<feature type="signal peptide" evidence="6">
    <location>
        <begin position="1"/>
        <end position="19"/>
    </location>
</feature>
<dbReference type="UCSC" id="CG34295-RA">
    <property type="organism name" value="d. melanogaster"/>
</dbReference>
<dbReference type="AlphaFoldDB" id="A8JRF1"/>
<dbReference type="InParanoid" id="A8JRF1"/>
<dbReference type="GeneID" id="5740413"/>
<reference evidence="8 10" key="2">
    <citation type="journal article" date="2002" name="Genome Biol.">
        <title>Finishing a whole-genome shotgun: release 3 of the Drosophila melanogaster euchromatic genome sequence.</title>
        <authorList>
            <person name="Celniker S.E."/>
            <person name="Wheeler D.A."/>
            <person name="Kronmiller B."/>
            <person name="Carlson J.W."/>
            <person name="Halpern A."/>
            <person name="Patel S."/>
            <person name="Adams M."/>
            <person name="Champe M."/>
            <person name="Dugan S.P."/>
            <person name="Frise E."/>
            <person name="Hodgson A."/>
            <person name="George R.A."/>
            <person name="Hoskins R.A."/>
            <person name="Laverty T."/>
            <person name="Muzny D.M."/>
            <person name="Nelson C.R."/>
            <person name="Pacleb J.M."/>
            <person name="Park S."/>
            <person name="Pfeiffer B.D."/>
            <person name="Richards S."/>
            <person name="Sodergren E.J."/>
            <person name="Svirskas R."/>
            <person name="Tabor P.E."/>
            <person name="Wan K."/>
            <person name="Stapleton M."/>
            <person name="Sutton G.G."/>
            <person name="Venter C."/>
            <person name="Weinstock G."/>
            <person name="Scherer S.E."/>
            <person name="Myers E.W."/>
            <person name="Gibbs R.A."/>
            <person name="Rubin G.M."/>
        </authorList>
    </citation>
    <scope>NUCLEOTIDE SEQUENCE [LARGE SCALE GENOMIC DNA]</scope>
    <source>
        <strain evidence="10">Berkeley</strain>
    </source>
</reference>
<dbReference type="RefSeq" id="NP_001097956.1">
    <property type="nucleotide sequence ID" value="NM_001104486.1"/>
</dbReference>
<organism evidence="8 10">
    <name type="scientific">Drosophila melanogaster</name>
    <name type="common">Fruit fly</name>
    <dbReference type="NCBI Taxonomy" id="7227"/>
    <lineage>
        <taxon>Eukaryota</taxon>
        <taxon>Metazoa</taxon>
        <taxon>Ecdysozoa</taxon>
        <taxon>Arthropoda</taxon>
        <taxon>Hexapoda</taxon>
        <taxon>Insecta</taxon>
        <taxon>Pterygota</taxon>
        <taxon>Neoptera</taxon>
        <taxon>Endopterygota</taxon>
        <taxon>Diptera</taxon>
        <taxon>Brachycera</taxon>
        <taxon>Muscomorpha</taxon>
        <taxon>Ephydroidea</taxon>
        <taxon>Drosophilidae</taxon>
        <taxon>Drosophila</taxon>
        <taxon>Sophophora</taxon>
    </lineage>
</organism>
<dbReference type="SMR" id="A8JRF1"/>
<dbReference type="Bgee" id="FBgn0085324">
    <property type="expression patterns" value="Expressed in male reproductive gland and 1 other cell type or tissue"/>
</dbReference>
<dbReference type="AGR" id="FB:FBgn0085324"/>
<dbReference type="InterPro" id="IPR050430">
    <property type="entry name" value="Peptidase_S1"/>
</dbReference>
<evidence type="ECO:0000313" key="10">
    <source>
        <dbReference type="Proteomes" id="UP000000803"/>
    </source>
</evidence>
<keyword evidence="5" id="KW-1015">Disulfide bond</keyword>
<dbReference type="KEGG" id="dme:Dmel_CG34295"/>
<feature type="chain" id="PRO_5002722636" description="Peptidase S1 domain-containing protein" evidence="6">
    <location>
        <begin position="20"/>
        <end position="288"/>
    </location>
</feature>
<dbReference type="Gene3D" id="2.40.10.10">
    <property type="entry name" value="Trypsin-like serine proteases"/>
    <property type="match status" value="1"/>
</dbReference>
<dbReference type="InterPro" id="IPR043504">
    <property type="entry name" value="Peptidase_S1_PA_chymotrypsin"/>
</dbReference>
<feature type="domain" description="Peptidase S1" evidence="7">
    <location>
        <begin position="78"/>
        <end position="250"/>
    </location>
</feature>
<keyword evidence="1" id="KW-0645">Protease</keyword>
<evidence type="ECO:0000256" key="3">
    <source>
        <dbReference type="ARBA" id="ARBA00022801"/>
    </source>
</evidence>
<reference evidence="8 10" key="1">
    <citation type="journal article" date="2000" name="Science">
        <title>The genome sequence of Drosophila melanogaster.</title>
        <authorList>
            <person name="Adams M.D."/>
            <person name="Celniker S.E."/>
            <person name="Holt R.A."/>
            <person name="Evans C.A."/>
            <person name="Gocayne J.D."/>
            <person name="Amanatides P.G."/>
            <person name="Scherer S.E."/>
            <person name="Li P.W."/>
            <person name="Hoskins R.A."/>
            <person name="Galle R.F."/>
            <person name="George R.A."/>
            <person name="Lewis S.E."/>
            <person name="Richards S."/>
            <person name="Ashburner M."/>
            <person name="Henderson S.N."/>
            <person name="Sutton G.G."/>
            <person name="Wortman J.R."/>
            <person name="Yandell M.D."/>
            <person name="Zhang Q."/>
            <person name="Chen L.X."/>
            <person name="Brandon R.C."/>
            <person name="Rogers Y.H."/>
            <person name="Blazej R.G."/>
            <person name="Champe M."/>
            <person name="Pfeiffer B.D."/>
            <person name="Wan K.H."/>
            <person name="Doyle C."/>
            <person name="Baxter E.G."/>
            <person name="Helt G."/>
            <person name="Nelson C.R."/>
            <person name="Gabor G.L."/>
            <person name="Abril J.F."/>
            <person name="Agbayani A."/>
            <person name="An H.J."/>
            <person name="Andrews-Pfannkoch C."/>
            <person name="Baldwin D."/>
            <person name="Ballew R.M."/>
            <person name="Basu A."/>
            <person name="Baxendale J."/>
            <person name="Bayraktaroglu L."/>
            <person name="Beasley E.M."/>
            <person name="Beeson K.Y."/>
            <person name="Benos P.V."/>
            <person name="Berman B.P."/>
            <person name="Bhandari D."/>
            <person name="Bolshakov S."/>
            <person name="Borkova D."/>
            <person name="Botchan M.R."/>
            <person name="Bouck J."/>
            <person name="Brokstein P."/>
            <person name="Brottier P."/>
            <person name="Burtis K.C."/>
            <person name="Busam D.A."/>
            <person name="Butler H."/>
            <person name="Cadieu E."/>
            <person name="Center A."/>
            <person name="Chandra I."/>
            <person name="Cherry J.M."/>
            <person name="Cawley S."/>
            <person name="Dahlke C."/>
            <person name="Davenport L.B."/>
            <person name="Davies P."/>
            <person name="de Pablos B."/>
            <person name="Delcher A."/>
            <person name="Deng Z."/>
            <person name="Mays A.D."/>
            <person name="Dew I."/>
            <person name="Dietz S.M."/>
            <person name="Dodson K."/>
            <person name="Doup L.E."/>
            <person name="Downes M."/>
            <person name="Dugan-Rocha S."/>
            <person name="Dunkov B.C."/>
            <person name="Dunn P."/>
            <person name="Durbin K.J."/>
            <person name="Evangelista C.C."/>
            <person name="Ferraz C."/>
            <person name="Ferriera S."/>
            <person name="Fleischmann W."/>
            <person name="Fosler C."/>
            <person name="Gabrielian A.E."/>
            <person name="Garg N.S."/>
            <person name="Gelbart W.M."/>
            <person name="Glasser K."/>
            <person name="Glodek A."/>
            <person name="Gong F."/>
            <person name="Gorrell J.H."/>
            <person name="Gu Z."/>
            <person name="Guan P."/>
            <person name="Harris M."/>
            <person name="Harris N.L."/>
            <person name="Harvey D."/>
            <person name="Heiman T.J."/>
            <person name="Hernandez J.R."/>
            <person name="Houck J."/>
            <person name="Hostin D."/>
            <person name="Houston K.A."/>
            <person name="Howland T.J."/>
            <person name="Wei M.H."/>
            <person name="Ibegwam C."/>
            <person name="Jalali M."/>
            <person name="Kalush F."/>
            <person name="Karpen G.H."/>
            <person name="Ke Z."/>
            <person name="Kennison J.A."/>
            <person name="Ketchum K.A."/>
            <person name="Kimmel B.E."/>
            <person name="Kodira C.D."/>
            <person name="Kraft C."/>
            <person name="Kravitz S."/>
            <person name="Kulp D."/>
            <person name="Lai Z."/>
            <person name="Lasko P."/>
            <person name="Lei Y."/>
            <person name="Levitsky A.A."/>
            <person name="Li J."/>
            <person name="Li Z."/>
            <person name="Liang Y."/>
            <person name="Lin X."/>
            <person name="Liu X."/>
            <person name="Mattei B."/>
            <person name="McIntosh T.C."/>
            <person name="McLeod M.P."/>
            <person name="McPherson D."/>
            <person name="Merkulov G."/>
            <person name="Milshina N.V."/>
            <person name="Mobarry C."/>
            <person name="Morris J."/>
            <person name="Moshrefi A."/>
            <person name="Mount S.M."/>
            <person name="Moy M."/>
            <person name="Murphy B."/>
            <person name="Murphy L."/>
            <person name="Muzny D.M."/>
            <person name="Nelson D.L."/>
            <person name="Nelson D.R."/>
            <person name="Nelson K.A."/>
            <person name="Nixon K."/>
            <person name="Nusskern D.R."/>
            <person name="Pacleb J.M."/>
            <person name="Palazzolo M."/>
            <person name="Pittman G.S."/>
            <person name="Pan S."/>
            <person name="Pollard J."/>
            <person name="Puri V."/>
            <person name="Reese M.G."/>
            <person name="Reinert K."/>
            <person name="Remington K."/>
            <person name="Saunders R.D."/>
            <person name="Scheeler F."/>
            <person name="Shen H."/>
            <person name="Shue B.C."/>
            <person name="Siden-Kiamos I."/>
            <person name="Simpson M."/>
            <person name="Skupski M.P."/>
            <person name="Smith T."/>
            <person name="Spier E."/>
            <person name="Spradling A.C."/>
            <person name="Stapleton M."/>
            <person name="Strong R."/>
            <person name="Sun E."/>
            <person name="Svirskas R."/>
            <person name="Tector C."/>
            <person name="Turner R."/>
            <person name="Venter E."/>
            <person name="Wang A.H."/>
            <person name="Wang X."/>
            <person name="Wang Z.Y."/>
            <person name="Wassarman D.A."/>
            <person name="Weinstock G.M."/>
            <person name="Weissenbach J."/>
            <person name="Williams S.M."/>
            <person name="WoodageT"/>
            <person name="Worley K.C."/>
            <person name="Wu D."/>
            <person name="Yang S."/>
            <person name="Yao Q.A."/>
            <person name="Ye J."/>
            <person name="Yeh R.F."/>
            <person name="Zaveri J.S."/>
            <person name="Zhan M."/>
            <person name="Zhang G."/>
            <person name="Zhao Q."/>
            <person name="Zheng L."/>
            <person name="Zheng X.H."/>
            <person name="Zhong F.N."/>
            <person name="Zhong W."/>
            <person name="Zhou X."/>
            <person name="Zhu S."/>
            <person name="Zhu X."/>
            <person name="Smith H.O."/>
            <person name="Gibbs R.A."/>
            <person name="Myers E.W."/>
            <person name="Rubin G.M."/>
            <person name="Venter J.C."/>
        </authorList>
    </citation>
    <scope>NUCLEOTIDE SEQUENCE [LARGE SCALE GENOMIC DNA]</scope>
    <source>
        <strain evidence="10">Berkeley</strain>
    </source>
</reference>
<evidence type="ECO:0000256" key="1">
    <source>
        <dbReference type="ARBA" id="ARBA00022670"/>
    </source>
</evidence>